<organism evidence="2 3">
    <name type="scientific">Cellulomonas terrae</name>
    <dbReference type="NCBI Taxonomy" id="311234"/>
    <lineage>
        <taxon>Bacteria</taxon>
        <taxon>Bacillati</taxon>
        <taxon>Actinomycetota</taxon>
        <taxon>Actinomycetes</taxon>
        <taxon>Micrococcales</taxon>
        <taxon>Cellulomonadaceae</taxon>
        <taxon>Cellulomonas</taxon>
    </lineage>
</organism>
<proteinExistence type="predicted"/>
<feature type="transmembrane region" description="Helical" evidence="1">
    <location>
        <begin position="47"/>
        <end position="68"/>
    </location>
</feature>
<dbReference type="OrthoDB" id="4828606at2"/>
<dbReference type="Proteomes" id="UP000321049">
    <property type="component" value="Unassembled WGS sequence"/>
</dbReference>
<evidence type="ECO:0000313" key="3">
    <source>
        <dbReference type="Proteomes" id="UP000321049"/>
    </source>
</evidence>
<keyword evidence="3" id="KW-1185">Reference proteome</keyword>
<reference evidence="2 3" key="1">
    <citation type="submission" date="2019-07" db="EMBL/GenBank/DDBJ databases">
        <title>Whole genome shotgun sequence of Cellulomonas terrae NBRC 100819.</title>
        <authorList>
            <person name="Hosoyama A."/>
            <person name="Uohara A."/>
            <person name="Ohji S."/>
            <person name="Ichikawa N."/>
        </authorList>
    </citation>
    <scope>NUCLEOTIDE SEQUENCE [LARGE SCALE GENOMIC DNA]</scope>
    <source>
        <strain evidence="2 3">NBRC 100819</strain>
    </source>
</reference>
<keyword evidence="1" id="KW-0812">Transmembrane</keyword>
<sequence length="69" mass="7425">MSTVHPSTTSRDRVRRLVETVRWAPAPVWGESSGEHTRFSVYLAGSMLAWAVAGLVMAALIGSVLSLVV</sequence>
<dbReference type="AlphaFoldDB" id="A0A511JG33"/>
<evidence type="ECO:0000313" key="2">
    <source>
        <dbReference type="EMBL" id="GEL96895.1"/>
    </source>
</evidence>
<dbReference type="RefSeq" id="WP_146844496.1">
    <property type="nucleotide sequence ID" value="NZ_BJWH01000002.1"/>
</dbReference>
<name>A0A511JG33_9CELL</name>
<keyword evidence="1" id="KW-0472">Membrane</keyword>
<gene>
    <name evidence="2" type="ORF">CTE05_04420</name>
</gene>
<accession>A0A511JG33</accession>
<keyword evidence="1" id="KW-1133">Transmembrane helix</keyword>
<dbReference type="EMBL" id="BJWH01000002">
    <property type="protein sequence ID" value="GEL96895.1"/>
    <property type="molecule type" value="Genomic_DNA"/>
</dbReference>
<comment type="caution">
    <text evidence="2">The sequence shown here is derived from an EMBL/GenBank/DDBJ whole genome shotgun (WGS) entry which is preliminary data.</text>
</comment>
<protein>
    <submittedName>
        <fullName evidence="2">Uncharacterized protein</fullName>
    </submittedName>
</protein>
<evidence type="ECO:0000256" key="1">
    <source>
        <dbReference type="SAM" id="Phobius"/>
    </source>
</evidence>